<dbReference type="InterPro" id="IPR025857">
    <property type="entry name" value="MacB_PCD"/>
</dbReference>
<dbReference type="AlphaFoldDB" id="A0A0F3GKQ5"/>
<dbReference type="Pfam" id="PF12704">
    <property type="entry name" value="MacB_PCD"/>
    <property type="match status" value="1"/>
</dbReference>
<dbReference type="PANTHER" id="PTHR30489:SF0">
    <property type="entry name" value="LIPOPROTEIN-RELEASING SYSTEM TRANSMEMBRANE PROTEIN LOLE"/>
    <property type="match status" value="1"/>
</dbReference>
<evidence type="ECO:0000313" key="10">
    <source>
        <dbReference type="EMBL" id="KJU82412.1"/>
    </source>
</evidence>
<dbReference type="PANTHER" id="PTHR30489">
    <property type="entry name" value="LIPOPROTEIN-RELEASING SYSTEM TRANSMEMBRANE PROTEIN LOLE"/>
    <property type="match status" value="1"/>
</dbReference>
<dbReference type="GO" id="GO:0051301">
    <property type="term" value="P:cell division"/>
    <property type="evidence" value="ECO:0007669"/>
    <property type="project" value="UniProtKB-KW"/>
</dbReference>
<keyword evidence="10" id="KW-0131">Cell cycle</keyword>
<dbReference type="Proteomes" id="UP000033423">
    <property type="component" value="Unassembled WGS sequence"/>
</dbReference>
<evidence type="ECO:0000259" key="8">
    <source>
        <dbReference type="Pfam" id="PF02687"/>
    </source>
</evidence>
<keyword evidence="3" id="KW-1003">Cell membrane</keyword>
<reference evidence="10 11" key="1">
    <citation type="submission" date="2015-02" db="EMBL/GenBank/DDBJ databases">
        <title>Single-cell genomics of uncultivated deep-branching MTB reveals a conserved set of magnetosome genes.</title>
        <authorList>
            <person name="Kolinko S."/>
            <person name="Richter M."/>
            <person name="Glockner F.O."/>
            <person name="Brachmann A."/>
            <person name="Schuler D."/>
        </authorList>
    </citation>
    <scope>NUCLEOTIDE SEQUENCE [LARGE SCALE GENOMIC DNA]</scope>
    <source>
        <strain evidence="10">TM-1</strain>
    </source>
</reference>
<dbReference type="InterPro" id="IPR003838">
    <property type="entry name" value="ABC3_permease_C"/>
</dbReference>
<accession>A0A0F3GKQ5</accession>
<evidence type="ECO:0000256" key="6">
    <source>
        <dbReference type="ARBA" id="ARBA00023136"/>
    </source>
</evidence>
<feature type="domain" description="ABC3 transporter permease C-terminal" evidence="8">
    <location>
        <begin position="208"/>
        <end position="333"/>
    </location>
</feature>
<dbReference type="GO" id="GO:0098797">
    <property type="term" value="C:plasma membrane protein complex"/>
    <property type="evidence" value="ECO:0007669"/>
    <property type="project" value="TreeGrafter"/>
</dbReference>
<evidence type="ECO:0000256" key="7">
    <source>
        <dbReference type="SAM" id="Phobius"/>
    </source>
</evidence>
<organism evidence="10 11">
    <name type="scientific">Candidatus Magnetobacterium bavaricum</name>
    <dbReference type="NCBI Taxonomy" id="29290"/>
    <lineage>
        <taxon>Bacteria</taxon>
        <taxon>Pseudomonadati</taxon>
        <taxon>Nitrospirota</taxon>
        <taxon>Thermodesulfovibrionia</taxon>
        <taxon>Thermodesulfovibrionales</taxon>
        <taxon>Candidatus Magnetobacteriaceae</taxon>
        <taxon>Candidatus Magnetobacterium</taxon>
    </lineage>
</organism>
<evidence type="ECO:0000256" key="3">
    <source>
        <dbReference type="ARBA" id="ARBA00022475"/>
    </source>
</evidence>
<dbReference type="GO" id="GO:0044874">
    <property type="term" value="P:lipoprotein localization to outer membrane"/>
    <property type="evidence" value="ECO:0007669"/>
    <property type="project" value="TreeGrafter"/>
</dbReference>
<keyword evidence="4 7" id="KW-0812">Transmembrane</keyword>
<evidence type="ECO:0000256" key="5">
    <source>
        <dbReference type="ARBA" id="ARBA00022989"/>
    </source>
</evidence>
<feature type="transmembrane region" description="Helical" evidence="7">
    <location>
        <begin position="306"/>
        <end position="326"/>
    </location>
</feature>
<gene>
    <name evidence="10" type="ORF">MBAV_005386</name>
</gene>
<keyword evidence="5 7" id="KW-1133">Transmembrane helix</keyword>
<dbReference type="InterPro" id="IPR051447">
    <property type="entry name" value="Lipoprotein-release_system"/>
</dbReference>
<name>A0A0F3GKQ5_9BACT</name>
<keyword evidence="10" id="KW-0132">Cell division</keyword>
<keyword evidence="11" id="KW-1185">Reference proteome</keyword>
<dbReference type="Pfam" id="PF02687">
    <property type="entry name" value="FtsX"/>
    <property type="match status" value="1"/>
</dbReference>
<protein>
    <submittedName>
        <fullName evidence="10">Cell division protein FtsX</fullName>
    </submittedName>
</protein>
<feature type="transmembrane region" description="Helical" evidence="7">
    <location>
        <begin position="204"/>
        <end position="230"/>
    </location>
</feature>
<evidence type="ECO:0000256" key="1">
    <source>
        <dbReference type="ARBA" id="ARBA00004651"/>
    </source>
</evidence>
<keyword evidence="6 7" id="KW-0472">Membrane</keyword>
<feature type="transmembrane region" description="Helical" evidence="7">
    <location>
        <begin position="250"/>
        <end position="279"/>
    </location>
</feature>
<comment type="similarity">
    <text evidence="2">Belongs to the ABC-4 integral membrane protein family. LolC/E subfamily.</text>
</comment>
<comment type="caution">
    <text evidence="10">The sequence shown here is derived from an EMBL/GenBank/DDBJ whole genome shotgun (WGS) entry which is preliminary data.</text>
</comment>
<evidence type="ECO:0000256" key="2">
    <source>
        <dbReference type="ARBA" id="ARBA00005236"/>
    </source>
</evidence>
<evidence type="ECO:0000256" key="4">
    <source>
        <dbReference type="ARBA" id="ARBA00022692"/>
    </source>
</evidence>
<sequence>MTSRAGSIPQYKSLTEDIKNVSGVTAVSPFVLGQVMAARGRAAQGIFLRGIIPEREKAITSIYSFIKEGTLEALSNVNNGIVIGRELANNIGVTLNDELNIISPMGEIGPLGMLPKTRKFKVVAIFEIGMYEYDSSLAVTSIDAAQDFFDLKDAVSGIEVRVDDIYRAQQIRKRINDTLGYPYNARDWMQMNKNLFSALKLEKLAMFVILTLIVLVAAFNIVSTLIMSVIEKERDIAILKTMGATNAGIMYIFMLQGFIIGLLGTLIGLIGGSLTCYVLDTYELIKLPADVYYLSRLPVKVNVSDFILVSVSAIVISFLSTVYPAYQAANVNPIEPLRFE</sequence>
<feature type="domain" description="MacB-like periplasmic core" evidence="9">
    <location>
        <begin position="15"/>
        <end position="177"/>
    </location>
</feature>
<dbReference type="PATRIC" id="fig|29290.4.peg.7127"/>
<comment type="subcellular location">
    <subcellularLocation>
        <location evidence="1">Cell membrane</location>
        <topology evidence="1">Multi-pass membrane protein</topology>
    </subcellularLocation>
</comment>
<evidence type="ECO:0000259" key="9">
    <source>
        <dbReference type="Pfam" id="PF12704"/>
    </source>
</evidence>
<proteinExistence type="inferred from homology"/>
<dbReference type="EMBL" id="LACI01002327">
    <property type="protein sequence ID" value="KJU82412.1"/>
    <property type="molecule type" value="Genomic_DNA"/>
</dbReference>
<evidence type="ECO:0000313" key="11">
    <source>
        <dbReference type="Proteomes" id="UP000033423"/>
    </source>
</evidence>